<dbReference type="EMBL" id="JASSZA010000008">
    <property type="protein sequence ID" value="KAK2104731.1"/>
    <property type="molecule type" value="Genomic_DNA"/>
</dbReference>
<dbReference type="Proteomes" id="UP001266305">
    <property type="component" value="Unassembled WGS sequence"/>
</dbReference>
<evidence type="ECO:0000313" key="2">
    <source>
        <dbReference type="Proteomes" id="UP001266305"/>
    </source>
</evidence>
<organism evidence="1 2">
    <name type="scientific">Saguinus oedipus</name>
    <name type="common">Cotton-top tamarin</name>
    <name type="synonym">Oedipomidas oedipus</name>
    <dbReference type="NCBI Taxonomy" id="9490"/>
    <lineage>
        <taxon>Eukaryota</taxon>
        <taxon>Metazoa</taxon>
        <taxon>Chordata</taxon>
        <taxon>Craniata</taxon>
        <taxon>Vertebrata</taxon>
        <taxon>Euteleostomi</taxon>
        <taxon>Mammalia</taxon>
        <taxon>Eutheria</taxon>
        <taxon>Euarchontoglires</taxon>
        <taxon>Primates</taxon>
        <taxon>Haplorrhini</taxon>
        <taxon>Platyrrhini</taxon>
        <taxon>Cebidae</taxon>
        <taxon>Callitrichinae</taxon>
        <taxon>Saguinus</taxon>
    </lineage>
</organism>
<reference evidence="1 2" key="1">
    <citation type="submission" date="2023-05" db="EMBL/GenBank/DDBJ databases">
        <title>B98-5 Cell Line De Novo Hybrid Assembly: An Optical Mapping Approach.</title>
        <authorList>
            <person name="Kananen K."/>
            <person name="Auerbach J.A."/>
            <person name="Kautto E."/>
            <person name="Blachly J.S."/>
        </authorList>
    </citation>
    <scope>NUCLEOTIDE SEQUENCE [LARGE SCALE GENOMIC DNA]</scope>
    <source>
        <strain evidence="1">B95-8</strain>
        <tissue evidence="1">Cell line</tissue>
    </source>
</reference>
<protein>
    <submittedName>
        <fullName evidence="1">Uncharacterized protein</fullName>
    </submittedName>
</protein>
<evidence type="ECO:0000313" key="1">
    <source>
        <dbReference type="EMBL" id="KAK2104731.1"/>
    </source>
</evidence>
<feature type="non-terminal residue" evidence="1">
    <location>
        <position position="1"/>
    </location>
</feature>
<sequence>ACVAMSSWSAYVCQHYEALGSGVGSQTFSANCPQHMEERNVQTSTQKYTQTSVDIQVEM</sequence>
<name>A0ABQ9V668_SAGOE</name>
<proteinExistence type="predicted"/>
<keyword evidence="2" id="KW-1185">Reference proteome</keyword>
<accession>A0ABQ9V668</accession>
<comment type="caution">
    <text evidence="1">The sequence shown here is derived from an EMBL/GenBank/DDBJ whole genome shotgun (WGS) entry which is preliminary data.</text>
</comment>
<gene>
    <name evidence="1" type="ORF">P7K49_018587</name>
</gene>